<comment type="caution">
    <text evidence="1">The sequence shown here is derived from an EMBL/GenBank/DDBJ whole genome shotgun (WGS) entry which is preliminary data.</text>
</comment>
<sequence length="508" mass="57512">MAFCKRKASMRKSDALFSCSEIPFMKLPIEVTCMIFEYAAPYSTVRSQEPAKLLLPEVVVSHVCRTWRKISLGFPRLWTAFSHDASLTPRVPLDRFDAYLERSTSHHLDLWFGFKKAGKFTEHFKLLENALPHIARWRCFTFSSDTHSDILAVLRFLGRLKSTAAPQLQHISLRPAFGDLRRLGIMAPHVDTNTASTLFVDGAPKLRSLMLDGTSGFIYLPLLSNITTLRIEVPDGHAYSIPLSWPTLQHVLSVPSLTNLSLVGEMLDITDSHFDPQCPIKMGSLKHLRFGSNDALIFILSVLHAPLLETLFLDNIWLPFDMVTIPVATDIGHGSHAFPLLKSVSFSQVHSSSVYPHETLYFARMLESATEICICNKSYVDSMFETLLNDRDLNQKYWTNVKHVTLCPRVAKELEDVIRFAADRPENGLVVHVSEETVKYWKKYKTEYTSVDVLKKWCSIDVIHSMNPPWSGPWPPGDCTPIDRLSDGGDPFDMNLYFEPFSDGNATT</sequence>
<evidence type="ECO:0000313" key="2">
    <source>
        <dbReference type="Proteomes" id="UP000724874"/>
    </source>
</evidence>
<organism evidence="1 2">
    <name type="scientific">Gymnopilus junonius</name>
    <name type="common">Spectacular rustgill mushroom</name>
    <name type="synonym">Gymnopilus spectabilis subsp. junonius</name>
    <dbReference type="NCBI Taxonomy" id="109634"/>
    <lineage>
        <taxon>Eukaryota</taxon>
        <taxon>Fungi</taxon>
        <taxon>Dikarya</taxon>
        <taxon>Basidiomycota</taxon>
        <taxon>Agaricomycotina</taxon>
        <taxon>Agaricomycetes</taxon>
        <taxon>Agaricomycetidae</taxon>
        <taxon>Agaricales</taxon>
        <taxon>Agaricineae</taxon>
        <taxon>Hymenogastraceae</taxon>
        <taxon>Gymnopilus</taxon>
    </lineage>
</organism>
<proteinExistence type="predicted"/>
<name>A0A9P5TPB9_GYMJU</name>
<evidence type="ECO:0008006" key="3">
    <source>
        <dbReference type="Google" id="ProtNLM"/>
    </source>
</evidence>
<keyword evidence="2" id="KW-1185">Reference proteome</keyword>
<accession>A0A9P5TPB9</accession>
<dbReference type="Proteomes" id="UP000724874">
    <property type="component" value="Unassembled WGS sequence"/>
</dbReference>
<dbReference type="EMBL" id="JADNYJ010000041">
    <property type="protein sequence ID" value="KAF8901524.1"/>
    <property type="molecule type" value="Genomic_DNA"/>
</dbReference>
<evidence type="ECO:0000313" key="1">
    <source>
        <dbReference type="EMBL" id="KAF8901524.1"/>
    </source>
</evidence>
<reference evidence="1" key="1">
    <citation type="submission" date="2020-11" db="EMBL/GenBank/DDBJ databases">
        <authorList>
            <consortium name="DOE Joint Genome Institute"/>
            <person name="Ahrendt S."/>
            <person name="Riley R."/>
            <person name="Andreopoulos W."/>
            <person name="LaButti K."/>
            <person name="Pangilinan J."/>
            <person name="Ruiz-duenas F.J."/>
            <person name="Barrasa J.M."/>
            <person name="Sanchez-Garcia M."/>
            <person name="Camarero S."/>
            <person name="Miyauchi S."/>
            <person name="Serrano A."/>
            <person name="Linde D."/>
            <person name="Babiker R."/>
            <person name="Drula E."/>
            <person name="Ayuso-Fernandez I."/>
            <person name="Pacheco R."/>
            <person name="Padilla G."/>
            <person name="Ferreira P."/>
            <person name="Barriuso J."/>
            <person name="Kellner H."/>
            <person name="Castanera R."/>
            <person name="Alfaro M."/>
            <person name="Ramirez L."/>
            <person name="Pisabarro A.G."/>
            <person name="Kuo A."/>
            <person name="Tritt A."/>
            <person name="Lipzen A."/>
            <person name="He G."/>
            <person name="Yan M."/>
            <person name="Ng V."/>
            <person name="Cullen D."/>
            <person name="Martin F."/>
            <person name="Rosso M.-N."/>
            <person name="Henrissat B."/>
            <person name="Hibbett D."/>
            <person name="Martinez A.T."/>
            <person name="Grigoriev I.V."/>
        </authorList>
    </citation>
    <scope>NUCLEOTIDE SEQUENCE</scope>
    <source>
        <strain evidence="1">AH 44721</strain>
    </source>
</reference>
<gene>
    <name evidence="1" type="ORF">CPB84DRAFT_1708404</name>
</gene>
<dbReference type="AlphaFoldDB" id="A0A9P5TPB9"/>
<dbReference type="SUPFAM" id="SSF52047">
    <property type="entry name" value="RNI-like"/>
    <property type="match status" value="1"/>
</dbReference>
<dbReference type="OrthoDB" id="3023006at2759"/>
<dbReference type="Gene3D" id="1.20.1280.50">
    <property type="match status" value="1"/>
</dbReference>
<protein>
    <recommendedName>
        <fullName evidence="3">F-box domain-containing protein</fullName>
    </recommendedName>
</protein>